<dbReference type="EC" id="2.1.1.-" evidence="2"/>
<keyword evidence="2" id="KW-0808">Transferase</keyword>
<dbReference type="GO" id="GO:0008168">
    <property type="term" value="F:methyltransferase activity"/>
    <property type="evidence" value="ECO:0007669"/>
    <property type="project" value="UniProtKB-KW"/>
</dbReference>
<protein>
    <submittedName>
        <fullName evidence="2">Dual O-methyltransferase/FAD-dependent monooxygenase CTB3 (Cercosporin toxin biosynthesis cluster protein 3)</fullName>
        <ecNumber evidence="2">1.-.-.-</ecNumber>
        <ecNumber evidence="2">2.1.1.-</ecNumber>
    </submittedName>
</protein>
<sequence length="85" mass="8679">MQLARLRSIALALSLAALAANTSAAETDPSCAVQSCPRSGNLACICFRGGVFYKAVAQCVDVACADVDTDAPDEAKKIVEALCGS</sequence>
<accession>A0A5K1K1Z7</accession>
<feature type="signal peptide" evidence="1">
    <location>
        <begin position="1"/>
        <end position="24"/>
    </location>
</feature>
<organism evidence="2">
    <name type="scientific">Ganoderma boninense</name>
    <dbReference type="NCBI Taxonomy" id="34458"/>
    <lineage>
        <taxon>Eukaryota</taxon>
        <taxon>Fungi</taxon>
        <taxon>Dikarya</taxon>
        <taxon>Basidiomycota</taxon>
        <taxon>Agaricomycotina</taxon>
        <taxon>Agaricomycetes</taxon>
        <taxon>Polyporales</taxon>
        <taxon>Polyporaceae</taxon>
        <taxon>Ganoderma</taxon>
    </lineage>
</organism>
<feature type="chain" id="PRO_5023895828" evidence="1">
    <location>
        <begin position="25"/>
        <end position="85"/>
    </location>
</feature>
<dbReference type="GO" id="GO:0004497">
    <property type="term" value="F:monooxygenase activity"/>
    <property type="evidence" value="ECO:0007669"/>
    <property type="project" value="UniProtKB-KW"/>
</dbReference>
<keyword evidence="2" id="KW-0489">Methyltransferase</keyword>
<dbReference type="AlphaFoldDB" id="A0A5K1K1Z7"/>
<dbReference type="EMBL" id="LR728105">
    <property type="protein sequence ID" value="VWP00036.1"/>
    <property type="molecule type" value="Genomic_DNA"/>
</dbReference>
<keyword evidence="2" id="KW-0560">Oxidoreductase</keyword>
<gene>
    <name evidence="2" type="primary">Q2I0M6</name>
</gene>
<name>A0A5K1K1Z7_9APHY</name>
<evidence type="ECO:0000313" key="2">
    <source>
        <dbReference type="EMBL" id="VWP00036.1"/>
    </source>
</evidence>
<dbReference type="GO" id="GO:0032259">
    <property type="term" value="P:methylation"/>
    <property type="evidence" value="ECO:0007669"/>
    <property type="project" value="UniProtKB-KW"/>
</dbReference>
<proteinExistence type="predicted"/>
<evidence type="ECO:0000256" key="1">
    <source>
        <dbReference type="SAM" id="SignalP"/>
    </source>
</evidence>
<dbReference type="EC" id="1.-.-.-" evidence="2"/>
<keyword evidence="1" id="KW-0732">Signal</keyword>
<keyword evidence="2" id="KW-0503">Monooxygenase</keyword>
<reference evidence="2" key="1">
    <citation type="submission" date="2019-10" db="EMBL/GenBank/DDBJ databases">
        <authorList>
            <person name="Nor Muhammad N."/>
        </authorList>
    </citation>
    <scope>NUCLEOTIDE SEQUENCE</scope>
</reference>